<evidence type="ECO:0000313" key="2">
    <source>
        <dbReference type="Proteomes" id="UP000739411"/>
    </source>
</evidence>
<dbReference type="PANTHER" id="PTHR43179">
    <property type="entry name" value="RHAMNOSYLTRANSFERASE WBBL"/>
    <property type="match status" value="1"/>
</dbReference>
<proteinExistence type="predicted"/>
<dbReference type="PANTHER" id="PTHR43179:SF7">
    <property type="entry name" value="RHAMNOSYLTRANSFERASE WBBL"/>
    <property type="match status" value="1"/>
</dbReference>
<dbReference type="Gene3D" id="3.40.50.300">
    <property type="entry name" value="P-loop containing nucleotide triphosphate hydrolases"/>
    <property type="match status" value="1"/>
</dbReference>
<dbReference type="EMBL" id="JADJMS010000005">
    <property type="protein sequence ID" value="MBK7413931.1"/>
    <property type="molecule type" value="Genomic_DNA"/>
</dbReference>
<protein>
    <recommendedName>
        <fullName evidence="3">Glycosyltransferase</fullName>
    </recommendedName>
</protein>
<dbReference type="InterPro" id="IPR027417">
    <property type="entry name" value="P-loop_NTPase"/>
</dbReference>
<dbReference type="Proteomes" id="UP000739411">
    <property type="component" value="Unassembled WGS sequence"/>
</dbReference>
<gene>
    <name evidence="1" type="ORF">IPJ38_01245</name>
</gene>
<dbReference type="InterPro" id="IPR029044">
    <property type="entry name" value="Nucleotide-diphossugar_trans"/>
</dbReference>
<accession>A0A935MY03</accession>
<comment type="caution">
    <text evidence="1">The sequence shown here is derived from an EMBL/GenBank/DDBJ whole genome shotgun (WGS) entry which is preliminary data.</text>
</comment>
<organism evidence="1 2">
    <name type="scientific">Candidatus Dechloromonas phosphorivorans</name>
    <dbReference type="NCBI Taxonomy" id="2899244"/>
    <lineage>
        <taxon>Bacteria</taxon>
        <taxon>Pseudomonadati</taxon>
        <taxon>Pseudomonadota</taxon>
        <taxon>Betaproteobacteria</taxon>
        <taxon>Rhodocyclales</taxon>
        <taxon>Azonexaceae</taxon>
        <taxon>Dechloromonas</taxon>
    </lineage>
</organism>
<dbReference type="SUPFAM" id="SSF53448">
    <property type="entry name" value="Nucleotide-diphospho-sugar transferases"/>
    <property type="match status" value="1"/>
</dbReference>
<dbReference type="Gene3D" id="3.90.550.10">
    <property type="entry name" value="Spore Coat Polysaccharide Biosynthesis Protein SpsA, Chain A"/>
    <property type="match status" value="1"/>
</dbReference>
<reference evidence="1 2" key="1">
    <citation type="submission" date="2020-10" db="EMBL/GenBank/DDBJ databases">
        <title>Connecting structure to function with the recovery of over 1000 high-quality activated sludge metagenome-assembled genomes encoding full-length rRNA genes using long-read sequencing.</title>
        <authorList>
            <person name="Singleton C.M."/>
            <person name="Petriglieri F."/>
            <person name="Kristensen J.M."/>
            <person name="Kirkegaard R.H."/>
            <person name="Michaelsen T.Y."/>
            <person name="Andersen M.H."/>
            <person name="Karst S.M."/>
            <person name="Dueholm M.S."/>
            <person name="Nielsen P.H."/>
            <person name="Albertsen M."/>
        </authorList>
    </citation>
    <scope>NUCLEOTIDE SEQUENCE [LARGE SCALE GENOMIC DNA]</scope>
    <source>
        <strain evidence="1">EsbW_18-Q3-R4-48_BATAC.463</strain>
    </source>
</reference>
<dbReference type="Gene3D" id="3.40.50.2000">
    <property type="entry name" value="Glycogen Phosphorylase B"/>
    <property type="match status" value="1"/>
</dbReference>
<dbReference type="SUPFAM" id="SSF53756">
    <property type="entry name" value="UDP-Glycosyltransferase/glycogen phosphorylase"/>
    <property type="match status" value="1"/>
</dbReference>
<evidence type="ECO:0008006" key="3">
    <source>
        <dbReference type="Google" id="ProtNLM"/>
    </source>
</evidence>
<name>A0A935MY03_9RHOO</name>
<dbReference type="SUPFAM" id="SSF52540">
    <property type="entry name" value="P-loop containing nucleoside triphosphate hydrolases"/>
    <property type="match status" value="1"/>
</dbReference>
<sequence length="1467" mass="164506">MPVNINLCPLPASGESFLNAFLSDVLADLGYATDATMPPEEDRPRYQLKRPGMFTIDASVSNPGTGWVFLYRDLRDMAPLLAGGMIKIGEPTVPAGYRMEDAIEMVISHNLRIVVPPLISLLKECRGFSIHYEDLVADVQGTLQKALRHFGLAIDSSLIAKAIGRHHQKLQALLDEAQRPGIYRQYFDVQTSNLFRIFLGKEQLTLGYHMDDLPAPPTPLAKGLSFFAKRRRPYYISAQDYRHSSAGIRCLHYLCHALNQLGEEAYIVNATSFNHRLRTPQLTSEIVHKHYLAGKHPIVVYPEVVEGNPLHIPSVARWLLNRPGHIGGTLDFNPSEEIFYFARWCLPPGMNGKILNFPSVDGEIFNNKNNSQDQSRSGVYYYANKYYASGGQLVPGITGEAISLGLEISLSPEDIAQILRTAEVLYCYELTSLIPEALSCGCPVLIVPSDYWTGHGDPGVFLNPGIELACSPNALAIAKAEVSLYRNFTPEQFNYYWWQVDRFIQTTQELTLPKKSTLKDFHSKDVIMEFWLIPREDRVKKSSIFTAFYEQIIPAETAGSSAKPKNTSNTFNPLSNLTWLNKRKIFDQSCITTSNNIAANWHSTPSICLFIRLAEGEIPKLADTLDSLEHQLYANWTLDVVSTMLAPEAVRESSVLGWHTIKSLEDGVATIETIGAEAGHDWIIELPPGAILDPLYLWRLAEEINRHPDIKSFFVDDYILDEDGICTQLRLKPGVNIERLRSMDLAGPICVQQEAWIATRETRRSNGSPWFSKLLVIADKFGWASIKHIPDALITYQETFPTDPKACLTALLEDMQRKGNIGEIVPVSGKSWNIRYPLSATPMITIAILSHGQIDLLSRCLDSIIEKTSYLHLEILISLTNEENDPDLDAWLIARQKIQPCIIRSVKSSTSGNNASRCNAAVTNSPHDFVLFIKEEAVIIQEKWLEELLRTCLQRGIAAVSPCLIRPSSSLIENAGYELGLTGHIGSPYQGEAKLGDHGYLDGLRVARDVSALPSACMLVRKAAYLQAGGMDEIELGDYLACTDLCLKLRRNNQRLIFQPLATVVYEESFKFDIAGDITLESHAMLDEAKASETFSKRWLSYAGGDPFFNPNLSLNQKTPTPEIDYRAQWQYLPSNSPRFFARPLPNAQGVFRITSPLGALCKQGQASECIWPMEEDGREISTPELLRLSPDSVIVQHYLNDKHLAALQAWNTAPSRPFVVYALDDLVSNMAKSNPFLKNVPANSRARLKYALERCDRLVTSTNFLAETYQHFCSDIRIVPNRLEQEIWLPLKSRKQTSAKPRIGWAGGTTHQGDLALLKEVIEQTRGEADWIFFGMCPTEIRPLLVEYHPFTQFADYPAGLAALNLDIAVAPLAQLPFNQGKSNLRLLEYGILGIPVVCTDIDPYHNSPACRVTNTPEAWIEALRERIYDIEGRELEGAAMRKWVQQDFLLENHLEEWLSAHLGHN</sequence>
<evidence type="ECO:0000313" key="1">
    <source>
        <dbReference type="EMBL" id="MBK7413931.1"/>
    </source>
</evidence>